<dbReference type="EMBL" id="BART01002939">
    <property type="protein sequence ID" value="GAG70323.1"/>
    <property type="molecule type" value="Genomic_DNA"/>
</dbReference>
<gene>
    <name evidence="1" type="ORF">S01H4_08531</name>
</gene>
<name>X1AC98_9ZZZZ</name>
<organism evidence="1">
    <name type="scientific">marine sediment metagenome</name>
    <dbReference type="NCBI Taxonomy" id="412755"/>
    <lineage>
        <taxon>unclassified sequences</taxon>
        <taxon>metagenomes</taxon>
        <taxon>ecological metagenomes</taxon>
    </lineage>
</organism>
<reference evidence="1" key="1">
    <citation type="journal article" date="2014" name="Front. Microbiol.">
        <title>High frequency of phylogenetically diverse reductive dehalogenase-homologous genes in deep subseafloor sedimentary metagenomes.</title>
        <authorList>
            <person name="Kawai M."/>
            <person name="Futagami T."/>
            <person name="Toyoda A."/>
            <person name="Takaki Y."/>
            <person name="Nishi S."/>
            <person name="Hori S."/>
            <person name="Arai W."/>
            <person name="Tsubouchi T."/>
            <person name="Morono Y."/>
            <person name="Uchiyama I."/>
            <person name="Ito T."/>
            <person name="Fujiyama A."/>
            <person name="Inagaki F."/>
            <person name="Takami H."/>
        </authorList>
    </citation>
    <scope>NUCLEOTIDE SEQUENCE</scope>
    <source>
        <strain evidence="1">Expedition CK06-06</strain>
    </source>
</reference>
<proteinExistence type="predicted"/>
<sequence>MDKINITLKKIIKQFRKILEEDPNFTGNITVSLCSGGLTGVERKENLKIK</sequence>
<evidence type="ECO:0000313" key="1">
    <source>
        <dbReference type="EMBL" id="GAG70323.1"/>
    </source>
</evidence>
<protein>
    <submittedName>
        <fullName evidence="1">Uncharacterized protein</fullName>
    </submittedName>
</protein>
<dbReference type="AlphaFoldDB" id="X1AC98"/>
<accession>X1AC98</accession>
<comment type="caution">
    <text evidence="1">The sequence shown here is derived from an EMBL/GenBank/DDBJ whole genome shotgun (WGS) entry which is preliminary data.</text>
</comment>